<organism evidence="2 3">
    <name type="scientific">Vanilla planifolia</name>
    <name type="common">Vanilla</name>
    <dbReference type="NCBI Taxonomy" id="51239"/>
    <lineage>
        <taxon>Eukaryota</taxon>
        <taxon>Viridiplantae</taxon>
        <taxon>Streptophyta</taxon>
        <taxon>Embryophyta</taxon>
        <taxon>Tracheophyta</taxon>
        <taxon>Spermatophyta</taxon>
        <taxon>Magnoliopsida</taxon>
        <taxon>Liliopsida</taxon>
        <taxon>Asparagales</taxon>
        <taxon>Orchidaceae</taxon>
        <taxon>Vanilloideae</taxon>
        <taxon>Vanilleae</taxon>
        <taxon>Vanilla</taxon>
    </lineage>
</organism>
<reference evidence="2 3" key="1">
    <citation type="journal article" date="2020" name="Nat. Food">
        <title>A phased Vanilla planifolia genome enables genetic improvement of flavour and production.</title>
        <authorList>
            <person name="Hasing T."/>
            <person name="Tang H."/>
            <person name="Brym M."/>
            <person name="Khazi F."/>
            <person name="Huang T."/>
            <person name="Chambers A.H."/>
        </authorList>
    </citation>
    <scope>NUCLEOTIDE SEQUENCE [LARGE SCALE GENOMIC DNA]</scope>
    <source>
        <tissue evidence="2">Leaf</tissue>
    </source>
</reference>
<dbReference type="EMBL" id="JADCNM010000012">
    <property type="protein sequence ID" value="KAG0459346.1"/>
    <property type="molecule type" value="Genomic_DNA"/>
</dbReference>
<protein>
    <submittedName>
        <fullName evidence="2">Uncharacterized protein</fullName>
    </submittedName>
</protein>
<evidence type="ECO:0000313" key="3">
    <source>
        <dbReference type="Proteomes" id="UP000639772"/>
    </source>
</evidence>
<comment type="caution">
    <text evidence="2">The sequence shown here is derived from an EMBL/GenBank/DDBJ whole genome shotgun (WGS) entry which is preliminary data.</text>
</comment>
<evidence type="ECO:0000256" key="1">
    <source>
        <dbReference type="SAM" id="Phobius"/>
    </source>
</evidence>
<sequence>MVALKVIDKADFWSTLHEPLLLASFSPNFCYHRCCLVLLLIALAFTAFFPPLLGFLLYMISFTCSKFQVLKTDTIPSLYGFGRDSPLNSNRDFRQGSAKLESKLPIQIRSNQSLETMENFMQSIF</sequence>
<keyword evidence="1" id="KW-0472">Membrane</keyword>
<gene>
    <name evidence="2" type="ORF">HPP92_022474</name>
</gene>
<dbReference type="Proteomes" id="UP000639772">
    <property type="component" value="Chromosome 12"/>
</dbReference>
<dbReference type="AlphaFoldDB" id="A0A835PVS1"/>
<keyword evidence="1" id="KW-1133">Transmembrane helix</keyword>
<proteinExistence type="predicted"/>
<evidence type="ECO:0000313" key="2">
    <source>
        <dbReference type="EMBL" id="KAG0459346.1"/>
    </source>
</evidence>
<accession>A0A835PVS1</accession>
<name>A0A835PVS1_VANPL</name>
<keyword evidence="1" id="KW-0812">Transmembrane</keyword>
<feature type="transmembrane region" description="Helical" evidence="1">
    <location>
        <begin position="36"/>
        <end position="60"/>
    </location>
</feature>